<dbReference type="EMBL" id="DVOD01000068">
    <property type="protein sequence ID" value="HIU93303.1"/>
    <property type="molecule type" value="Genomic_DNA"/>
</dbReference>
<evidence type="ECO:0000256" key="2">
    <source>
        <dbReference type="SAM" id="Phobius"/>
    </source>
</evidence>
<dbReference type="AlphaFoldDB" id="A0A9D1N288"/>
<gene>
    <name evidence="3" type="ORF">IAD26_09255</name>
</gene>
<comment type="caution">
    <text evidence="3">The sequence shown here is derived from an EMBL/GenBank/DDBJ whole genome shotgun (WGS) entry which is preliminary data.</text>
</comment>
<feature type="transmembrane region" description="Helical" evidence="2">
    <location>
        <begin position="223"/>
        <end position="241"/>
    </location>
</feature>
<dbReference type="Proteomes" id="UP000886748">
    <property type="component" value="Unassembled WGS sequence"/>
</dbReference>
<reference evidence="3" key="1">
    <citation type="submission" date="2020-10" db="EMBL/GenBank/DDBJ databases">
        <authorList>
            <person name="Gilroy R."/>
        </authorList>
    </citation>
    <scope>NUCLEOTIDE SEQUENCE</scope>
    <source>
        <strain evidence="3">CHK154-7741</strain>
    </source>
</reference>
<evidence type="ECO:0000256" key="1">
    <source>
        <dbReference type="SAM" id="MobiDB-lite"/>
    </source>
</evidence>
<accession>A0A9D1N288</accession>
<sequence>MSNFEFLKQINKDLFKIAAEAEELFRDEYFEQSITQTRRLGENLCRLIMGSNAGVDDTFDNMLATLKDTPHPSEIEKEFIDDLYFIKKAGNASVHSLQVKKDADIAKDALECLERSFEACLNFAVYKCNASDDLLNLVFDEEMLMTGKKSKSATLQERYTAERKKHLSRNDEKQQKEQSLDNPPKKRKKKSKKTAMEEYEEYFEIKKRKKSENTSQKSMLREIAETILAGIIIYIAYLLFFNK</sequence>
<evidence type="ECO:0000313" key="4">
    <source>
        <dbReference type="Proteomes" id="UP000886748"/>
    </source>
</evidence>
<reference evidence="3" key="2">
    <citation type="journal article" date="2021" name="PeerJ">
        <title>Extensive microbial diversity within the chicken gut microbiome revealed by metagenomics and culture.</title>
        <authorList>
            <person name="Gilroy R."/>
            <person name="Ravi A."/>
            <person name="Getino M."/>
            <person name="Pursley I."/>
            <person name="Horton D.L."/>
            <person name="Alikhan N.F."/>
            <person name="Baker D."/>
            <person name="Gharbi K."/>
            <person name="Hall N."/>
            <person name="Watson M."/>
            <person name="Adriaenssens E.M."/>
            <person name="Foster-Nyarko E."/>
            <person name="Jarju S."/>
            <person name="Secka A."/>
            <person name="Antonio M."/>
            <person name="Oren A."/>
            <person name="Chaudhuri R.R."/>
            <person name="La Ragione R."/>
            <person name="Hildebrand F."/>
            <person name="Pallen M.J."/>
        </authorList>
    </citation>
    <scope>NUCLEOTIDE SEQUENCE</scope>
    <source>
        <strain evidence="3">CHK154-7741</strain>
    </source>
</reference>
<organism evidence="3 4">
    <name type="scientific">Candidatus Limenecus avicola</name>
    <dbReference type="NCBI Taxonomy" id="2840847"/>
    <lineage>
        <taxon>Bacteria</taxon>
        <taxon>Bacillati</taxon>
        <taxon>Bacillota</taxon>
        <taxon>Clostridia</taxon>
        <taxon>Eubacteriales</taxon>
        <taxon>Clostridiaceae</taxon>
        <taxon>Clostridiaceae incertae sedis</taxon>
        <taxon>Candidatus Limenecus</taxon>
    </lineage>
</organism>
<protein>
    <submittedName>
        <fullName evidence="3">DUF4145 domain-containing protein</fullName>
    </submittedName>
</protein>
<feature type="region of interest" description="Disordered" evidence="1">
    <location>
        <begin position="155"/>
        <end position="195"/>
    </location>
</feature>
<feature type="compositionally biased region" description="Basic and acidic residues" evidence="1">
    <location>
        <begin position="168"/>
        <end position="179"/>
    </location>
</feature>
<keyword evidence="2" id="KW-1133">Transmembrane helix</keyword>
<evidence type="ECO:0000313" key="3">
    <source>
        <dbReference type="EMBL" id="HIU93303.1"/>
    </source>
</evidence>
<proteinExistence type="predicted"/>
<keyword evidence="2" id="KW-0812">Transmembrane</keyword>
<keyword evidence="2" id="KW-0472">Membrane</keyword>
<name>A0A9D1N288_9CLOT</name>